<dbReference type="UniPathway" id="UPA00782"/>
<dbReference type="AlphaFoldDB" id="A0A380JYJ9"/>
<dbReference type="SFLD" id="SFLDG01067">
    <property type="entry name" value="SPASM/twitch_domain_containing"/>
    <property type="match status" value="1"/>
</dbReference>
<comment type="cofactor">
    <cofactor evidence="1">
        <name>[4Fe-4S] cluster</name>
        <dbReference type="ChEBI" id="CHEBI:49883"/>
    </cofactor>
</comment>
<dbReference type="InterPro" id="IPR007197">
    <property type="entry name" value="rSAM"/>
</dbReference>
<organism evidence="8 9">
    <name type="scientific">Streptococcus dysgalactiae subsp. dysgalactiae</name>
    <dbReference type="NCBI Taxonomy" id="99822"/>
    <lineage>
        <taxon>Bacteria</taxon>
        <taxon>Bacillati</taxon>
        <taxon>Bacillota</taxon>
        <taxon>Bacilli</taxon>
        <taxon>Lactobacillales</taxon>
        <taxon>Streptococcaceae</taxon>
        <taxon>Streptococcus</taxon>
    </lineage>
</organism>
<dbReference type="PROSITE" id="PS51918">
    <property type="entry name" value="RADICAL_SAM"/>
    <property type="match status" value="1"/>
</dbReference>
<evidence type="ECO:0000259" key="7">
    <source>
        <dbReference type="PROSITE" id="PS51918"/>
    </source>
</evidence>
<evidence type="ECO:0000256" key="1">
    <source>
        <dbReference type="ARBA" id="ARBA00001966"/>
    </source>
</evidence>
<feature type="domain" description="Radical SAM core" evidence="7">
    <location>
        <begin position="74"/>
        <end position="302"/>
    </location>
</feature>
<evidence type="ECO:0000256" key="4">
    <source>
        <dbReference type="ARBA" id="ARBA00022723"/>
    </source>
</evidence>
<proteinExistence type="predicted"/>
<dbReference type="GO" id="GO:0046872">
    <property type="term" value="F:metal ion binding"/>
    <property type="evidence" value="ECO:0007669"/>
    <property type="project" value="UniProtKB-KW"/>
</dbReference>
<evidence type="ECO:0000256" key="3">
    <source>
        <dbReference type="ARBA" id="ARBA00022691"/>
    </source>
</evidence>
<keyword evidence="5" id="KW-0408">Iron</keyword>
<gene>
    <name evidence="8" type="primary">ydeM</name>
    <name evidence="8" type="ORF">NCTC4670_01355</name>
</gene>
<dbReference type="Gene3D" id="3.20.20.70">
    <property type="entry name" value="Aldolase class I"/>
    <property type="match status" value="1"/>
</dbReference>
<dbReference type="GO" id="GO:0003824">
    <property type="term" value="F:catalytic activity"/>
    <property type="evidence" value="ECO:0007669"/>
    <property type="project" value="InterPro"/>
</dbReference>
<dbReference type="PANTHER" id="PTHR43787:SF3">
    <property type="entry name" value="ARYLSULFATASE REGULATORY PROTEIN"/>
    <property type="match status" value="1"/>
</dbReference>
<reference evidence="8 9" key="1">
    <citation type="submission" date="2018-06" db="EMBL/GenBank/DDBJ databases">
        <authorList>
            <consortium name="Pathogen Informatics"/>
            <person name="Doyle S."/>
        </authorList>
    </citation>
    <scope>NUCLEOTIDE SEQUENCE [LARGE SCALE GENOMIC DNA]</scope>
    <source>
        <strain evidence="8 9">NCTC4670</strain>
    </source>
</reference>
<dbReference type="NCBIfam" id="TIGR04085">
    <property type="entry name" value="rSAM_more_4Fe4S"/>
    <property type="match status" value="1"/>
</dbReference>
<keyword evidence="4" id="KW-0479">Metal-binding</keyword>
<dbReference type="SFLD" id="SFLDS00029">
    <property type="entry name" value="Radical_SAM"/>
    <property type="match status" value="1"/>
</dbReference>
<dbReference type="GO" id="GO:0051539">
    <property type="term" value="F:4 iron, 4 sulfur cluster binding"/>
    <property type="evidence" value="ECO:0007669"/>
    <property type="project" value="UniProtKB-KW"/>
</dbReference>
<evidence type="ECO:0000313" key="9">
    <source>
        <dbReference type="Proteomes" id="UP000254797"/>
    </source>
</evidence>
<protein>
    <submittedName>
        <fullName evidence="8">Transcriptional regulator</fullName>
    </submittedName>
</protein>
<evidence type="ECO:0000313" key="8">
    <source>
        <dbReference type="EMBL" id="SUN50378.1"/>
    </source>
</evidence>
<evidence type="ECO:0000256" key="5">
    <source>
        <dbReference type="ARBA" id="ARBA00023004"/>
    </source>
</evidence>
<dbReference type="PANTHER" id="PTHR43787">
    <property type="entry name" value="FEMO COFACTOR BIOSYNTHESIS PROTEIN NIFB-RELATED"/>
    <property type="match status" value="1"/>
</dbReference>
<evidence type="ECO:0000256" key="2">
    <source>
        <dbReference type="ARBA" id="ARBA00022485"/>
    </source>
</evidence>
<evidence type="ECO:0000256" key="6">
    <source>
        <dbReference type="ARBA" id="ARBA00023014"/>
    </source>
</evidence>
<sequence>MKMSPRIISYDISEGTVFFNTKTNDSFLITNELIKKVDEDEETEKQYESYLEQHNYFLEEDEVDKYLTQILEADKERLGLTVLTHGDCNFRCKYCYEHFTNISMSLETENAIFNFVEEKIKTGQFKYLTVAWFGGEPLLGFKTIVSLGKRLISLCNKYNVNYDSSLTTNGFLLDKKKFVTLVTDLRVTSYQITLDGNQESHDCQRISRTGKGTYDRILKNLIGMRQTKLDFECIIRFNITKENYPNICSFLKHDGLIFKEDERFLLFYRNVGDWGKGDRVEDSLTLVNRSTAFELSKRAVKEGYSLFASRYNTSHFFSCYANKKNHYAFNVNGIVQSCTVALYDKKNIFGNINTGFVNQNKIDKWVINVDDSCSDCPYLLICKSGNCPMVKRINGVSFKRICESMKNTIYENLALFALDGQYNDILDVE</sequence>
<keyword evidence="6" id="KW-0411">Iron-sulfur</keyword>
<name>A0A380JYJ9_STRDY</name>
<keyword evidence="3" id="KW-0949">S-adenosyl-L-methionine</keyword>
<dbReference type="InterPro" id="IPR058240">
    <property type="entry name" value="rSAM_sf"/>
</dbReference>
<keyword evidence="2" id="KW-0004">4Fe-4S</keyword>
<dbReference type="RefSeq" id="WP_018366728.1">
    <property type="nucleotide sequence ID" value="NZ_LR134094.1"/>
</dbReference>
<dbReference type="EMBL" id="UHFG01000004">
    <property type="protein sequence ID" value="SUN50378.1"/>
    <property type="molecule type" value="Genomic_DNA"/>
</dbReference>
<dbReference type="Pfam" id="PF04055">
    <property type="entry name" value="Radical_SAM"/>
    <property type="match status" value="1"/>
</dbReference>
<dbReference type="InterPro" id="IPR023885">
    <property type="entry name" value="4Fe4S-binding_SPASM_dom"/>
</dbReference>
<accession>A0A380JYJ9</accession>
<dbReference type="SUPFAM" id="SSF102114">
    <property type="entry name" value="Radical SAM enzymes"/>
    <property type="match status" value="1"/>
</dbReference>
<dbReference type="Proteomes" id="UP000254797">
    <property type="component" value="Unassembled WGS sequence"/>
</dbReference>
<dbReference type="InterPro" id="IPR013785">
    <property type="entry name" value="Aldolase_TIM"/>
</dbReference>
<dbReference type="CDD" id="cd01335">
    <property type="entry name" value="Radical_SAM"/>
    <property type="match status" value="1"/>
</dbReference>